<evidence type="ECO:0000256" key="5">
    <source>
        <dbReference type="ARBA" id="ARBA00023136"/>
    </source>
</evidence>
<keyword evidence="4 6" id="KW-1133">Transmembrane helix</keyword>
<keyword evidence="2" id="KW-1003">Cell membrane</keyword>
<evidence type="ECO:0000313" key="9">
    <source>
        <dbReference type="Proteomes" id="UP001259659"/>
    </source>
</evidence>
<keyword evidence="5 6" id="KW-0472">Membrane</keyword>
<dbReference type="RefSeq" id="WP_310919804.1">
    <property type="nucleotide sequence ID" value="NZ_JAMQON010000003.1"/>
</dbReference>
<dbReference type="Proteomes" id="UP001259659">
    <property type="component" value="Unassembled WGS sequence"/>
</dbReference>
<feature type="transmembrane region" description="Helical" evidence="6">
    <location>
        <begin position="56"/>
        <end position="76"/>
    </location>
</feature>
<protein>
    <submittedName>
        <fullName evidence="8">VTT domain-containing protein</fullName>
    </submittedName>
</protein>
<dbReference type="PANTHER" id="PTHR42709">
    <property type="entry name" value="ALKALINE PHOSPHATASE LIKE PROTEIN"/>
    <property type="match status" value="1"/>
</dbReference>
<gene>
    <name evidence="8" type="ORF">NDI56_12110</name>
</gene>
<reference evidence="8 9" key="1">
    <citation type="submission" date="2022-06" db="EMBL/GenBank/DDBJ databases">
        <title>Haloarcula sp. a new haloarchaeum isolate from saline soil.</title>
        <authorList>
            <person name="Strakova D."/>
            <person name="Galisteo C."/>
            <person name="Sanchez-Porro C."/>
            <person name="Ventosa A."/>
        </authorList>
    </citation>
    <scope>NUCLEOTIDE SEQUENCE [LARGE SCALE GENOMIC DNA]</scope>
    <source>
        <strain evidence="8 9">S1CR25-12</strain>
    </source>
</reference>
<keyword evidence="3 6" id="KW-0812">Transmembrane</keyword>
<feature type="transmembrane region" description="Helical" evidence="6">
    <location>
        <begin position="21"/>
        <end position="44"/>
    </location>
</feature>
<evidence type="ECO:0000256" key="4">
    <source>
        <dbReference type="ARBA" id="ARBA00022989"/>
    </source>
</evidence>
<dbReference type="Pfam" id="PF09335">
    <property type="entry name" value="VTT_dom"/>
    <property type="match status" value="1"/>
</dbReference>
<evidence type="ECO:0000256" key="2">
    <source>
        <dbReference type="ARBA" id="ARBA00022475"/>
    </source>
</evidence>
<dbReference type="EMBL" id="JAMQON010000003">
    <property type="protein sequence ID" value="MDS0260139.1"/>
    <property type="molecule type" value="Genomic_DNA"/>
</dbReference>
<dbReference type="InterPro" id="IPR051311">
    <property type="entry name" value="DedA_domain"/>
</dbReference>
<evidence type="ECO:0000256" key="6">
    <source>
        <dbReference type="SAM" id="Phobius"/>
    </source>
</evidence>
<name>A0ABU2FD25_9EURY</name>
<proteinExistence type="predicted"/>
<feature type="transmembrane region" description="Helical" evidence="6">
    <location>
        <begin position="96"/>
        <end position="122"/>
    </location>
</feature>
<comment type="caution">
    <text evidence="8">The sequence shown here is derived from an EMBL/GenBank/DDBJ whole genome shotgun (WGS) entry which is preliminary data.</text>
</comment>
<sequence length="212" mass="22108">MGADAPEPSARGAVRALAEDYGLLVVAALFAVLGVAGIALYAFGDAGDAESLLRRYGLVALLFVFVLEGAMLLYFAPSEALVPAAVTVLARTESGYDIPTVAGILLVAVTGATAGQTTLFLLARRGGRQWLLDRPWFRVDEARLDRFGDVFDTYGVVAVPASNTLLFTRGMLTVPAGVAGMTTRRFAALSALGTLAFELLLAGGAIGVLELL</sequence>
<dbReference type="InterPro" id="IPR032816">
    <property type="entry name" value="VTT_dom"/>
</dbReference>
<feature type="transmembrane region" description="Helical" evidence="6">
    <location>
        <begin position="186"/>
        <end position="209"/>
    </location>
</feature>
<keyword evidence="9" id="KW-1185">Reference proteome</keyword>
<evidence type="ECO:0000256" key="3">
    <source>
        <dbReference type="ARBA" id="ARBA00022692"/>
    </source>
</evidence>
<accession>A0ABU2FD25</accession>
<comment type="subcellular location">
    <subcellularLocation>
        <location evidence="1">Cell membrane</location>
        <topology evidence="1">Multi-pass membrane protein</topology>
    </subcellularLocation>
</comment>
<organism evidence="8 9">
    <name type="scientific">Haloarcula saliterrae</name>
    <dbReference type="NCBI Taxonomy" id="2950534"/>
    <lineage>
        <taxon>Archaea</taxon>
        <taxon>Methanobacteriati</taxon>
        <taxon>Methanobacteriota</taxon>
        <taxon>Stenosarchaea group</taxon>
        <taxon>Halobacteria</taxon>
        <taxon>Halobacteriales</taxon>
        <taxon>Haloarculaceae</taxon>
        <taxon>Haloarcula</taxon>
    </lineage>
</organism>
<evidence type="ECO:0000259" key="7">
    <source>
        <dbReference type="Pfam" id="PF09335"/>
    </source>
</evidence>
<evidence type="ECO:0000256" key="1">
    <source>
        <dbReference type="ARBA" id="ARBA00004651"/>
    </source>
</evidence>
<feature type="domain" description="VTT" evidence="7">
    <location>
        <begin position="99"/>
        <end position="199"/>
    </location>
</feature>
<evidence type="ECO:0000313" key="8">
    <source>
        <dbReference type="EMBL" id="MDS0260139.1"/>
    </source>
</evidence>
<dbReference type="PANTHER" id="PTHR42709:SF6">
    <property type="entry name" value="UNDECAPRENYL PHOSPHATE TRANSPORTER A"/>
    <property type="match status" value="1"/>
</dbReference>